<name>A0AAD8XQC6_GLOAC</name>
<proteinExistence type="predicted"/>
<evidence type="ECO:0000313" key="2">
    <source>
        <dbReference type="EMBL" id="KAK1731466.1"/>
    </source>
</evidence>
<sequence length="250" mass="28101">MAYPIRISVLNRRKEQPLHPASSRLIPAWWNHRYPHVPRTQSGEGGAAWTRKWTDPDRGGRQARYVLDSPTFSIGFRWRRFPLKIARRRSPISSSSATYTPTYLTFTTTPHIKSHSSTHHSDQTHIPYTSTHIHTHPPTYLYPDRLLGPASYHSFTSRSRHYRLITDSQPPLSSPPPLLSAALPYLSTPYILYTPHPAGATNRRAPPPPPTVSPSSSAGIHTSLPPSHDAHLLTRPGSLKPNPVHLIQLT</sequence>
<evidence type="ECO:0000313" key="3">
    <source>
        <dbReference type="Proteomes" id="UP001244207"/>
    </source>
</evidence>
<feature type="region of interest" description="Disordered" evidence="1">
    <location>
        <begin position="196"/>
        <end position="250"/>
    </location>
</feature>
<dbReference type="Proteomes" id="UP001244207">
    <property type="component" value="Unassembled WGS sequence"/>
</dbReference>
<dbReference type="EMBL" id="JAHMHS010000002">
    <property type="protein sequence ID" value="KAK1731466.1"/>
    <property type="molecule type" value="Genomic_DNA"/>
</dbReference>
<dbReference type="GeneID" id="85385293"/>
<accession>A0AAD8XQC6</accession>
<protein>
    <submittedName>
        <fullName evidence="2">Uncharacterized protein</fullName>
    </submittedName>
</protein>
<dbReference type="AlphaFoldDB" id="A0AAD8XQC6"/>
<reference evidence="2" key="1">
    <citation type="submission" date="2021-12" db="EMBL/GenBank/DDBJ databases">
        <title>Comparative genomics, transcriptomics and evolutionary studies reveal genomic signatures of adaptation to plant cell wall in hemibiotrophic fungi.</title>
        <authorList>
            <consortium name="DOE Joint Genome Institute"/>
            <person name="Baroncelli R."/>
            <person name="Diaz J.F."/>
            <person name="Benocci T."/>
            <person name="Peng M."/>
            <person name="Battaglia E."/>
            <person name="Haridas S."/>
            <person name="Andreopoulos W."/>
            <person name="Labutti K."/>
            <person name="Pangilinan J."/>
            <person name="Floch G.L."/>
            <person name="Makela M.R."/>
            <person name="Henrissat B."/>
            <person name="Grigoriev I.V."/>
            <person name="Crouch J.A."/>
            <person name="De Vries R.P."/>
            <person name="Sukno S.A."/>
            <person name="Thon M.R."/>
        </authorList>
    </citation>
    <scope>NUCLEOTIDE SEQUENCE</scope>
    <source>
        <strain evidence="2">CBS 112980</strain>
    </source>
</reference>
<keyword evidence="3" id="KW-1185">Reference proteome</keyword>
<dbReference type="RefSeq" id="XP_060371521.1">
    <property type="nucleotide sequence ID" value="XM_060501394.1"/>
</dbReference>
<evidence type="ECO:0000256" key="1">
    <source>
        <dbReference type="SAM" id="MobiDB-lite"/>
    </source>
</evidence>
<comment type="caution">
    <text evidence="2">The sequence shown here is derived from an EMBL/GenBank/DDBJ whole genome shotgun (WGS) entry which is preliminary data.</text>
</comment>
<gene>
    <name evidence="2" type="ORF">BDZ83DRAFT_160430</name>
</gene>
<organism evidence="2 3">
    <name type="scientific">Glomerella acutata</name>
    <name type="common">Colletotrichum acutatum</name>
    <dbReference type="NCBI Taxonomy" id="27357"/>
    <lineage>
        <taxon>Eukaryota</taxon>
        <taxon>Fungi</taxon>
        <taxon>Dikarya</taxon>
        <taxon>Ascomycota</taxon>
        <taxon>Pezizomycotina</taxon>
        <taxon>Sordariomycetes</taxon>
        <taxon>Hypocreomycetidae</taxon>
        <taxon>Glomerellales</taxon>
        <taxon>Glomerellaceae</taxon>
        <taxon>Colletotrichum</taxon>
        <taxon>Colletotrichum acutatum species complex</taxon>
    </lineage>
</organism>